<gene>
    <name evidence="2" type="ORF">GGD69_001979</name>
</gene>
<organism evidence="2 3">
    <name type="scientific">Paraburkholderia fungorum</name>
    <dbReference type="NCBI Taxonomy" id="134537"/>
    <lineage>
        <taxon>Bacteria</taxon>
        <taxon>Pseudomonadati</taxon>
        <taxon>Pseudomonadota</taxon>
        <taxon>Betaproteobacteria</taxon>
        <taxon>Burkholderiales</taxon>
        <taxon>Burkholderiaceae</taxon>
        <taxon>Paraburkholderia</taxon>
    </lineage>
</organism>
<protein>
    <recommendedName>
        <fullName evidence="1">Amine oxidase domain-containing protein</fullName>
    </recommendedName>
</protein>
<evidence type="ECO:0000313" key="3">
    <source>
        <dbReference type="Proteomes" id="UP000518681"/>
    </source>
</evidence>
<dbReference type="PANTHER" id="PTHR16128">
    <property type="entry name" value="FAD/NAD(P)-BINDING OXIDOREDUCTASE FAMILY PROTEIN"/>
    <property type="match status" value="1"/>
</dbReference>
<name>A0AAW3UVW1_9BURK</name>
<dbReference type="PRINTS" id="PR00419">
    <property type="entry name" value="ADXRDTASE"/>
</dbReference>
<dbReference type="SUPFAM" id="SSF51905">
    <property type="entry name" value="FAD/NAD(P)-binding domain"/>
    <property type="match status" value="1"/>
</dbReference>
<dbReference type="EMBL" id="JACIIK010000003">
    <property type="protein sequence ID" value="MBB6201130.1"/>
    <property type="molecule type" value="Genomic_DNA"/>
</dbReference>
<dbReference type="Gene3D" id="3.90.660.10">
    <property type="match status" value="1"/>
</dbReference>
<evidence type="ECO:0000313" key="2">
    <source>
        <dbReference type="EMBL" id="MBB6201130.1"/>
    </source>
</evidence>
<accession>A0AAW3UVW1</accession>
<dbReference type="Pfam" id="PF01593">
    <property type="entry name" value="Amino_oxidase"/>
    <property type="match status" value="1"/>
</dbReference>
<sequence length="372" mass="40858">MSIKRKGLRIAVVGAGIAGLSCATVLRRSGFEVNVFDKSRGPAGRMSTRREGDRQCDHGAQYFIARDPLFQAEVARWQNAGVAAIWPARIAVLDGSARTTWASAQDRFVGTPSMNAPAKFLAGAQSVTLGCTVTALHRDGRQWRLESAEQGTLAERFDVVVLAMPAPQAADLLREPATRLAALASKTKMRPCWALMVRLPERLPVPFDAAFINEGPLRWIARDSSKPGRNGPETWLLHANAEWSELYIDASAERVADCLLEAFALHGGQRSSEWTAHRWRFADTAASDEPAPGYIWDEASGLAMCGDWLNGGRVEGAWLSGRMLGKQIASGWEVAPKHGDGKNKNCQNRTASTRNLEFFKKCQPATCWRLKR</sequence>
<dbReference type="Gene3D" id="3.50.50.60">
    <property type="entry name" value="FAD/NAD(P)-binding domain"/>
    <property type="match status" value="1"/>
</dbReference>
<dbReference type="Proteomes" id="UP000518681">
    <property type="component" value="Unassembled WGS sequence"/>
</dbReference>
<dbReference type="InterPro" id="IPR002937">
    <property type="entry name" value="Amino_oxidase"/>
</dbReference>
<dbReference type="PROSITE" id="PS51257">
    <property type="entry name" value="PROKAR_LIPOPROTEIN"/>
    <property type="match status" value="1"/>
</dbReference>
<dbReference type="InterPro" id="IPR036188">
    <property type="entry name" value="FAD/NAD-bd_sf"/>
</dbReference>
<dbReference type="GO" id="GO:0016491">
    <property type="term" value="F:oxidoreductase activity"/>
    <property type="evidence" value="ECO:0007669"/>
    <property type="project" value="InterPro"/>
</dbReference>
<feature type="domain" description="Amine oxidase" evidence="1">
    <location>
        <begin position="87"/>
        <end position="322"/>
    </location>
</feature>
<dbReference type="AlphaFoldDB" id="A0AAW3UVW1"/>
<reference evidence="2 3" key="1">
    <citation type="submission" date="2020-08" db="EMBL/GenBank/DDBJ databases">
        <title>Genomic Encyclopedia of Type Strains, Phase IV (KMG-V): Genome sequencing to study the core and pangenomes of soil and plant-associated prokaryotes.</title>
        <authorList>
            <person name="Whitman W."/>
        </authorList>
    </citation>
    <scope>NUCLEOTIDE SEQUENCE [LARGE SCALE GENOMIC DNA]</scope>
    <source>
        <strain evidence="2 3">SEMIA 4013</strain>
    </source>
</reference>
<comment type="caution">
    <text evidence="2">The sequence shown here is derived from an EMBL/GenBank/DDBJ whole genome shotgun (WGS) entry which is preliminary data.</text>
</comment>
<dbReference type="RefSeq" id="WP_183797567.1">
    <property type="nucleotide sequence ID" value="NZ_JACIII010000004.1"/>
</dbReference>
<dbReference type="Pfam" id="PF13450">
    <property type="entry name" value="NAD_binding_8"/>
    <property type="match status" value="1"/>
</dbReference>
<proteinExistence type="predicted"/>
<evidence type="ECO:0000259" key="1">
    <source>
        <dbReference type="Pfam" id="PF01593"/>
    </source>
</evidence>
<dbReference type="PANTHER" id="PTHR16128:SF5">
    <property type="entry name" value="FAD_NAD(P)-BINDING OXIDOREDUCTASE FAMILY PROTEIN"/>
    <property type="match status" value="1"/>
</dbReference>